<dbReference type="InterPro" id="IPR023213">
    <property type="entry name" value="CAT-like_dom_sf"/>
</dbReference>
<dbReference type="Proteomes" id="UP000610931">
    <property type="component" value="Unassembled WGS sequence"/>
</dbReference>
<dbReference type="Gene3D" id="1.10.10.1830">
    <property type="entry name" value="Non-ribosomal peptide synthase, adenylation domain"/>
    <property type="match status" value="1"/>
</dbReference>
<dbReference type="InterPro" id="IPR041464">
    <property type="entry name" value="TubC_N"/>
</dbReference>
<keyword evidence="4" id="KW-1185">Reference proteome</keyword>
<reference evidence="3" key="1">
    <citation type="submission" date="2020-12" db="EMBL/GenBank/DDBJ databases">
        <title>Snuella sp. nov., isolated from sediment in Incheon.</title>
        <authorList>
            <person name="Kim W."/>
        </authorList>
    </citation>
    <scope>NUCLEOTIDE SEQUENCE</scope>
    <source>
        <strain evidence="3">CAU 1569</strain>
    </source>
</reference>
<dbReference type="RefSeq" id="WP_233164368.1">
    <property type="nucleotide sequence ID" value="NZ_JAELVQ010000049.1"/>
</dbReference>
<dbReference type="SUPFAM" id="SSF52777">
    <property type="entry name" value="CoA-dependent acyltransferases"/>
    <property type="match status" value="2"/>
</dbReference>
<sequence length="499" mass="57149">MDLLSFFQRLNKQGVKLVLNNGSLNVKSNKRVDQQLLLEIKSNKRSIIEYLKKYQGENAAELQEKYQCKNTSRTLLEKLSPFNKNNVEKIPLSFNQDRLWFLDQLEGTLAYHLPTVISLEGSLDIATLEKSLKTIVSRHEVLRTNLKAAEGIGYQQIVSEENWSLDQIKVTEETIKTTLQDYINIPFDLSNDYKLRACLYHLRDEKYVLACVFHHIASDGWSSNILVGELVELYGSIRFERKTELPELTLQYSDYSIWQRKYIKGDVLESQLSYWEEKLKGVSTLSLPTDYPRSSIQSIEGSSIFLELDLELSSTIRSICQKEGVTLFMFMLSVFKVLLSRYSGQDDISVGTPIANRTQSDLEGMIGFFANTLVLRSDLGGSPSFIELLSRIKETTLEGYDHQLVPFDKVVERVVSRRDIGINPLFQVMFVLQNASIMSMLNEEKLDGIAISNYELDVFTSQFDLMFSAKEHSEGIAIHIEYRTALFKEETIARIAGHF</sequence>
<feature type="domain" description="Condensation" evidence="1">
    <location>
        <begin position="88"/>
        <end position="499"/>
    </location>
</feature>
<dbReference type="Pfam" id="PF00668">
    <property type="entry name" value="Condensation"/>
    <property type="match status" value="1"/>
</dbReference>
<organism evidence="3 4">
    <name type="scientific">Snuella sedimenti</name>
    <dbReference type="NCBI Taxonomy" id="2798802"/>
    <lineage>
        <taxon>Bacteria</taxon>
        <taxon>Pseudomonadati</taxon>
        <taxon>Bacteroidota</taxon>
        <taxon>Flavobacteriia</taxon>
        <taxon>Flavobacteriales</taxon>
        <taxon>Flavobacteriaceae</taxon>
        <taxon>Snuella</taxon>
    </lineage>
</organism>
<feature type="non-terminal residue" evidence="3">
    <location>
        <position position="499"/>
    </location>
</feature>
<dbReference type="EMBL" id="JAELVQ010000049">
    <property type="protein sequence ID" value="MBJ6369864.1"/>
    <property type="molecule type" value="Genomic_DNA"/>
</dbReference>
<dbReference type="Pfam" id="PF18563">
    <property type="entry name" value="TubC_N"/>
    <property type="match status" value="1"/>
</dbReference>
<dbReference type="Gene3D" id="3.30.559.10">
    <property type="entry name" value="Chloramphenicol acetyltransferase-like domain"/>
    <property type="match status" value="1"/>
</dbReference>
<proteinExistence type="predicted"/>
<dbReference type="GO" id="GO:0003824">
    <property type="term" value="F:catalytic activity"/>
    <property type="evidence" value="ECO:0007669"/>
    <property type="project" value="InterPro"/>
</dbReference>
<evidence type="ECO:0000259" key="2">
    <source>
        <dbReference type="Pfam" id="PF18563"/>
    </source>
</evidence>
<gene>
    <name evidence="3" type="ORF">JF259_17410</name>
</gene>
<dbReference type="AlphaFoldDB" id="A0A8J7LQK8"/>
<dbReference type="PANTHER" id="PTHR45398:SF1">
    <property type="entry name" value="ENZYME, PUTATIVE (JCVI)-RELATED"/>
    <property type="match status" value="1"/>
</dbReference>
<evidence type="ECO:0000313" key="4">
    <source>
        <dbReference type="Proteomes" id="UP000610931"/>
    </source>
</evidence>
<dbReference type="InterPro" id="IPR001242">
    <property type="entry name" value="Condensation_dom"/>
</dbReference>
<name>A0A8J7LQK8_9FLAO</name>
<dbReference type="CDD" id="cd19531">
    <property type="entry name" value="LCL_NRPS-like"/>
    <property type="match status" value="1"/>
</dbReference>
<evidence type="ECO:0008006" key="5">
    <source>
        <dbReference type="Google" id="ProtNLM"/>
    </source>
</evidence>
<dbReference type="InterPro" id="IPR044894">
    <property type="entry name" value="TubC_N_sf"/>
</dbReference>
<dbReference type="PANTHER" id="PTHR45398">
    <property type="match status" value="1"/>
</dbReference>
<dbReference type="Gene3D" id="3.30.559.30">
    <property type="entry name" value="Nonribosomal peptide synthetase, condensation domain"/>
    <property type="match status" value="1"/>
</dbReference>
<evidence type="ECO:0000259" key="1">
    <source>
        <dbReference type="Pfam" id="PF00668"/>
    </source>
</evidence>
<evidence type="ECO:0000313" key="3">
    <source>
        <dbReference type="EMBL" id="MBJ6369864.1"/>
    </source>
</evidence>
<comment type="caution">
    <text evidence="3">The sequence shown here is derived from an EMBL/GenBank/DDBJ whole genome shotgun (WGS) entry which is preliminary data.</text>
</comment>
<feature type="domain" description="TubC N-terminal docking" evidence="2">
    <location>
        <begin position="6"/>
        <end position="52"/>
    </location>
</feature>
<accession>A0A8J7LQK8</accession>
<protein>
    <recommendedName>
        <fullName evidence="5">Non-ribosomal peptide synthetase</fullName>
    </recommendedName>
</protein>